<evidence type="ECO:0000256" key="16">
    <source>
        <dbReference type="ARBA" id="ARBA00032853"/>
    </source>
</evidence>
<dbReference type="eggNOG" id="COG0368">
    <property type="taxonomic scope" value="Bacteria"/>
</dbReference>
<evidence type="ECO:0000256" key="18">
    <source>
        <dbReference type="ARBA" id="ARBA00049504"/>
    </source>
</evidence>
<feature type="transmembrane region" description="Helical" evidence="19">
    <location>
        <begin position="36"/>
        <end position="59"/>
    </location>
</feature>
<comment type="similarity">
    <text evidence="4 19">Belongs to the CobS family.</text>
</comment>
<feature type="transmembrane region" description="Helical" evidence="19">
    <location>
        <begin position="142"/>
        <end position="163"/>
    </location>
</feature>
<keyword evidence="12 19" id="KW-1133">Transmembrane helix</keyword>
<dbReference type="OrthoDB" id="9794223at2"/>
<evidence type="ECO:0000256" key="13">
    <source>
        <dbReference type="ARBA" id="ARBA00023136"/>
    </source>
</evidence>
<dbReference type="RefSeq" id="WP_007316000.1">
    <property type="nucleotide sequence ID" value="NZ_BAEH01000009.1"/>
</dbReference>
<evidence type="ECO:0000256" key="7">
    <source>
        <dbReference type="ARBA" id="ARBA00022475"/>
    </source>
</evidence>
<dbReference type="PANTHER" id="PTHR34148:SF1">
    <property type="entry name" value="ADENOSYLCOBINAMIDE-GDP RIBAZOLETRANSFERASE"/>
    <property type="match status" value="1"/>
</dbReference>
<dbReference type="GO" id="GO:0005886">
    <property type="term" value="C:plasma membrane"/>
    <property type="evidence" value="ECO:0007669"/>
    <property type="project" value="UniProtKB-SubCell"/>
</dbReference>
<keyword evidence="10 19" id="KW-0812">Transmembrane</keyword>
<proteinExistence type="inferred from homology"/>
<organism evidence="20 21">
    <name type="scientific">Gordonia effusa NBRC 100432</name>
    <dbReference type="NCBI Taxonomy" id="1077974"/>
    <lineage>
        <taxon>Bacteria</taxon>
        <taxon>Bacillati</taxon>
        <taxon>Actinomycetota</taxon>
        <taxon>Actinomycetes</taxon>
        <taxon>Mycobacteriales</taxon>
        <taxon>Gordoniaceae</taxon>
        <taxon>Gordonia</taxon>
    </lineage>
</organism>
<evidence type="ECO:0000256" key="17">
    <source>
        <dbReference type="ARBA" id="ARBA00048623"/>
    </source>
</evidence>
<dbReference type="GO" id="GO:0009236">
    <property type="term" value="P:cobalamin biosynthetic process"/>
    <property type="evidence" value="ECO:0007669"/>
    <property type="project" value="UniProtKB-UniRule"/>
</dbReference>
<sequence>MAANPLRATLTAFSWLTVLPAPSPREAPDRRIGGAIIGAVPVVGTALGAAVAGAGFGLAHTSAPPLLIGLLIVAFLAAATRGMHVDGLADTADGLGCYGPPDRVREVMRGGSAGPFAIATLTLILGLQAVCLGALADEGHWYAIVFTVGLSRVAAVVACRWTLSPSSPDGFGALVAGTQRSAIVVWVALALVAAYPLGVIGLVAVPVVALTVWAFSAHCARRMGGINGDVLGASIELTLALTLVIFVCG</sequence>
<comment type="cofactor">
    <cofactor evidence="1 19">
        <name>Mg(2+)</name>
        <dbReference type="ChEBI" id="CHEBI:18420"/>
    </cofactor>
</comment>
<feature type="transmembrane region" description="Helical" evidence="19">
    <location>
        <begin position="116"/>
        <end position="135"/>
    </location>
</feature>
<keyword evidence="9 19" id="KW-0808">Transferase</keyword>
<keyword evidence="8 19" id="KW-0169">Cobalamin biosynthesis</keyword>
<evidence type="ECO:0000256" key="1">
    <source>
        <dbReference type="ARBA" id="ARBA00001946"/>
    </source>
</evidence>
<keyword evidence="7 19" id="KW-1003">Cell membrane</keyword>
<dbReference type="HAMAP" id="MF_00719">
    <property type="entry name" value="CobS"/>
    <property type="match status" value="1"/>
</dbReference>
<comment type="pathway">
    <text evidence="3 19">Cofactor biosynthesis; adenosylcobalamin biosynthesis; adenosylcobalamin from cob(II)yrinate a,c-diamide: step 7/7.</text>
</comment>
<protein>
    <recommendedName>
        <fullName evidence="6 19">Adenosylcobinamide-GDP ribazoletransferase</fullName>
        <ecNumber evidence="5 19">2.7.8.26</ecNumber>
    </recommendedName>
    <alternativeName>
        <fullName evidence="16 19">Cobalamin synthase</fullName>
    </alternativeName>
    <alternativeName>
        <fullName evidence="15 19">Cobalamin-5'-phosphate synthase</fullName>
    </alternativeName>
</protein>
<evidence type="ECO:0000256" key="14">
    <source>
        <dbReference type="ARBA" id="ARBA00025228"/>
    </source>
</evidence>
<evidence type="ECO:0000256" key="2">
    <source>
        <dbReference type="ARBA" id="ARBA00004651"/>
    </source>
</evidence>
<evidence type="ECO:0000256" key="15">
    <source>
        <dbReference type="ARBA" id="ARBA00032605"/>
    </source>
</evidence>
<evidence type="ECO:0000313" key="21">
    <source>
        <dbReference type="Proteomes" id="UP000035034"/>
    </source>
</evidence>
<evidence type="ECO:0000256" key="6">
    <source>
        <dbReference type="ARBA" id="ARBA00015850"/>
    </source>
</evidence>
<evidence type="ECO:0000256" key="11">
    <source>
        <dbReference type="ARBA" id="ARBA00022842"/>
    </source>
</evidence>
<evidence type="ECO:0000313" key="20">
    <source>
        <dbReference type="EMBL" id="GAB16662.1"/>
    </source>
</evidence>
<dbReference type="GO" id="GO:0051073">
    <property type="term" value="F:adenosylcobinamide-GDP ribazoletransferase activity"/>
    <property type="evidence" value="ECO:0007669"/>
    <property type="project" value="UniProtKB-UniRule"/>
</dbReference>
<evidence type="ECO:0000256" key="8">
    <source>
        <dbReference type="ARBA" id="ARBA00022573"/>
    </source>
</evidence>
<evidence type="ECO:0000256" key="9">
    <source>
        <dbReference type="ARBA" id="ARBA00022679"/>
    </source>
</evidence>
<dbReference type="EMBL" id="BAEH01000009">
    <property type="protein sequence ID" value="GAB16662.1"/>
    <property type="molecule type" value="Genomic_DNA"/>
</dbReference>
<keyword evidence="13 19" id="KW-0472">Membrane</keyword>
<reference evidence="20 21" key="1">
    <citation type="submission" date="2011-12" db="EMBL/GenBank/DDBJ databases">
        <title>Whole genome shotgun sequence of Gordonia effusa NBRC 100432.</title>
        <authorList>
            <person name="Yoshida I."/>
            <person name="Takarada H."/>
            <person name="Hosoyama A."/>
            <person name="Tsuchikane K."/>
            <person name="Katsumata H."/>
            <person name="Yamazaki S."/>
            <person name="Fujita N."/>
        </authorList>
    </citation>
    <scope>NUCLEOTIDE SEQUENCE [LARGE SCALE GENOMIC DNA]</scope>
    <source>
        <strain evidence="20 21">NBRC 100432</strain>
    </source>
</reference>
<dbReference type="InterPro" id="IPR003805">
    <property type="entry name" value="CobS"/>
</dbReference>
<evidence type="ECO:0000256" key="19">
    <source>
        <dbReference type="HAMAP-Rule" id="MF_00719"/>
    </source>
</evidence>
<keyword evidence="21" id="KW-1185">Reference proteome</keyword>
<dbReference type="AlphaFoldDB" id="H0QV11"/>
<comment type="caution">
    <text evidence="20">The sequence shown here is derived from an EMBL/GenBank/DDBJ whole genome shotgun (WGS) entry which is preliminary data.</text>
</comment>
<comment type="subcellular location">
    <subcellularLocation>
        <location evidence="2 19">Cell membrane</location>
        <topology evidence="2 19">Multi-pass membrane protein</topology>
    </subcellularLocation>
</comment>
<comment type="function">
    <text evidence="14 19">Joins adenosylcobinamide-GDP and alpha-ribazole to generate adenosylcobalamin (Ado-cobalamin). Also synthesizes adenosylcobalamin 5'-phosphate from adenosylcobinamide-GDP and alpha-ribazole 5'-phosphate.</text>
</comment>
<dbReference type="Pfam" id="PF02654">
    <property type="entry name" value="CobS"/>
    <property type="match status" value="1"/>
</dbReference>
<evidence type="ECO:0000256" key="5">
    <source>
        <dbReference type="ARBA" id="ARBA00013200"/>
    </source>
</evidence>
<dbReference type="EC" id="2.7.8.26" evidence="5 19"/>
<evidence type="ECO:0000256" key="10">
    <source>
        <dbReference type="ARBA" id="ARBA00022692"/>
    </source>
</evidence>
<dbReference type="GO" id="GO:0008818">
    <property type="term" value="F:cobalamin 5'-phosphate synthase activity"/>
    <property type="evidence" value="ECO:0007669"/>
    <property type="project" value="UniProtKB-UniRule"/>
</dbReference>
<comment type="catalytic activity">
    <reaction evidence="18 19">
        <text>alpha-ribazole 5'-phosphate + adenosylcob(III)inamide-GDP = adenosylcob(III)alamin 5'-phosphate + GMP + H(+)</text>
        <dbReference type="Rhea" id="RHEA:23560"/>
        <dbReference type="ChEBI" id="CHEBI:15378"/>
        <dbReference type="ChEBI" id="CHEBI:57918"/>
        <dbReference type="ChEBI" id="CHEBI:58115"/>
        <dbReference type="ChEBI" id="CHEBI:60487"/>
        <dbReference type="ChEBI" id="CHEBI:60493"/>
        <dbReference type="EC" id="2.7.8.26"/>
    </reaction>
</comment>
<feature type="transmembrane region" description="Helical" evidence="19">
    <location>
        <begin position="183"/>
        <end position="216"/>
    </location>
</feature>
<gene>
    <name evidence="19 20" type="primary">cobS</name>
    <name evidence="20" type="ORF">GOEFS_009_00300</name>
</gene>
<dbReference type="STRING" id="1077974.GOEFS_009_00300"/>
<comment type="catalytic activity">
    <reaction evidence="17 19">
        <text>alpha-ribazole + adenosylcob(III)inamide-GDP = adenosylcob(III)alamin + GMP + H(+)</text>
        <dbReference type="Rhea" id="RHEA:16049"/>
        <dbReference type="ChEBI" id="CHEBI:10329"/>
        <dbReference type="ChEBI" id="CHEBI:15378"/>
        <dbReference type="ChEBI" id="CHEBI:18408"/>
        <dbReference type="ChEBI" id="CHEBI:58115"/>
        <dbReference type="ChEBI" id="CHEBI:60487"/>
        <dbReference type="EC" id="2.7.8.26"/>
    </reaction>
</comment>
<dbReference type="PANTHER" id="PTHR34148">
    <property type="entry name" value="ADENOSYLCOBINAMIDE-GDP RIBAZOLETRANSFERASE"/>
    <property type="match status" value="1"/>
</dbReference>
<keyword evidence="11 19" id="KW-0460">Magnesium</keyword>
<accession>H0QV11</accession>
<evidence type="ECO:0000256" key="3">
    <source>
        <dbReference type="ARBA" id="ARBA00004663"/>
    </source>
</evidence>
<dbReference type="UniPathway" id="UPA00148">
    <property type="reaction ID" value="UER00238"/>
</dbReference>
<feature type="transmembrane region" description="Helical" evidence="19">
    <location>
        <begin position="66"/>
        <end position="84"/>
    </location>
</feature>
<evidence type="ECO:0000256" key="4">
    <source>
        <dbReference type="ARBA" id="ARBA00010561"/>
    </source>
</evidence>
<name>H0QV11_9ACTN</name>
<feature type="transmembrane region" description="Helical" evidence="19">
    <location>
        <begin position="228"/>
        <end position="247"/>
    </location>
</feature>
<dbReference type="Proteomes" id="UP000035034">
    <property type="component" value="Unassembled WGS sequence"/>
</dbReference>
<evidence type="ECO:0000256" key="12">
    <source>
        <dbReference type="ARBA" id="ARBA00022989"/>
    </source>
</evidence>